<evidence type="ECO:0000313" key="1">
    <source>
        <dbReference type="EMBL" id="CAB4013076.1"/>
    </source>
</evidence>
<dbReference type="GO" id="GO:0004748">
    <property type="term" value="F:ribonucleoside-diphosphate reductase activity, thioredoxin disulfide as acceptor"/>
    <property type="evidence" value="ECO:0007669"/>
    <property type="project" value="TreeGrafter"/>
</dbReference>
<comment type="caution">
    <text evidence="1">The sequence shown here is derived from an EMBL/GenBank/DDBJ whole genome shotgun (WGS) entry which is preliminary data.</text>
</comment>
<organism evidence="1 2">
    <name type="scientific">Paramuricea clavata</name>
    <name type="common">Red gorgonian</name>
    <name type="synonym">Violescent sea-whip</name>
    <dbReference type="NCBI Taxonomy" id="317549"/>
    <lineage>
        <taxon>Eukaryota</taxon>
        <taxon>Metazoa</taxon>
        <taxon>Cnidaria</taxon>
        <taxon>Anthozoa</taxon>
        <taxon>Octocorallia</taxon>
        <taxon>Malacalcyonacea</taxon>
        <taxon>Plexauridae</taxon>
        <taxon>Paramuricea</taxon>
    </lineage>
</organism>
<name>A0A6S7I5S9_PARCT</name>
<gene>
    <name evidence="1" type="ORF">PACLA_8A085885</name>
</gene>
<dbReference type="GO" id="GO:0009263">
    <property type="term" value="P:deoxyribonucleotide biosynthetic process"/>
    <property type="evidence" value="ECO:0007669"/>
    <property type="project" value="InterPro"/>
</dbReference>
<dbReference type="EMBL" id="CACRXK020007742">
    <property type="protein sequence ID" value="CAB4013076.1"/>
    <property type="molecule type" value="Genomic_DNA"/>
</dbReference>
<accession>A0A6S7I5S9</accession>
<dbReference type="Proteomes" id="UP001152795">
    <property type="component" value="Unassembled WGS sequence"/>
</dbReference>
<protein>
    <submittedName>
        <fullName evidence="1">Uncharacterized protein F54H12.2-like</fullName>
    </submittedName>
</protein>
<dbReference type="GO" id="GO:0005829">
    <property type="term" value="C:cytosol"/>
    <property type="evidence" value="ECO:0007669"/>
    <property type="project" value="TreeGrafter"/>
</dbReference>
<reference evidence="1" key="1">
    <citation type="submission" date="2020-04" db="EMBL/GenBank/DDBJ databases">
        <authorList>
            <person name="Alioto T."/>
            <person name="Alioto T."/>
            <person name="Gomez Garrido J."/>
        </authorList>
    </citation>
    <scope>NUCLEOTIDE SEQUENCE</scope>
    <source>
        <strain evidence="1">A484AB</strain>
    </source>
</reference>
<proteinExistence type="predicted"/>
<evidence type="ECO:0000313" key="2">
    <source>
        <dbReference type="Proteomes" id="UP001152795"/>
    </source>
</evidence>
<dbReference type="PANTHER" id="PTHR23409">
    <property type="entry name" value="RIBONUCLEOSIDE-DIPHOSPHATE REDUCTASE SMALL CHAIN"/>
    <property type="match status" value="1"/>
</dbReference>
<keyword evidence="2" id="KW-1185">Reference proteome</keyword>
<dbReference type="OrthoDB" id="5975932at2759"/>
<sequence>MTAGLYYKDTSGKMDVVNPLAADANANMGLKKRHSFIATSRSCDMSGPLHADICFQERLIIPGVDIKVKLVRSPNNFCLLAGGENPAYKVIIQEAVLRVRRVTVSPTLRIDHEKFLDKTTAKYPISRVEVKSIAIPQGLLSLDRENVFLGVLPKRVVMALVHSEAYHGSYAKNAFNFHHYKVTRVALSANGETYKPIQVQFDDAGTGLYIRGYETLFSGMDKMFADSGNLISREDYAKGYALYAIDLTPDLTSSEHFNPVQTGNVRLSIQFAQALPHTVTCLVYAEFESLIEIDKSRNVIFDFST</sequence>
<dbReference type="InterPro" id="IPR000358">
    <property type="entry name" value="RNR_small_fam"/>
</dbReference>
<dbReference type="AlphaFoldDB" id="A0A6S7I5S9"/>
<dbReference type="PANTHER" id="PTHR23409:SF21">
    <property type="entry name" value="CAPSID PROTEIN"/>
    <property type="match status" value="1"/>
</dbReference>